<sequence length="245" mass="28081">MDEFERILRWAWYIDYGETPEQTIERIKNIFSPSCSPCNLSTSHFRISLTEMLTQFRNDILQQGQNHNIDSRAIVGAIAWEYEENFAGRLSDYLQYMSFSSYRCKGTLFGQGLGWGSIHTDTAQKFRPHSRPFELQCLRLEAVSAIELVAEIMDDVATQYYKLSGGIWIRDSPAVLALFFNTGEKLLSQSAAKHKLNLCKPNQVITLTISQNQMATWVNANLERFAEFKTPPIPPKEHYATIVVQ</sequence>
<organism evidence="1 2">
    <name type="scientific">Thioploca ingrica</name>
    <dbReference type="NCBI Taxonomy" id="40754"/>
    <lineage>
        <taxon>Bacteria</taxon>
        <taxon>Pseudomonadati</taxon>
        <taxon>Pseudomonadota</taxon>
        <taxon>Gammaproteobacteria</taxon>
        <taxon>Thiotrichales</taxon>
        <taxon>Thiotrichaceae</taxon>
        <taxon>Thioploca</taxon>
    </lineage>
</organism>
<dbReference type="OrthoDB" id="7107813at2"/>
<proteinExistence type="predicted"/>
<protein>
    <submittedName>
        <fullName evidence="1">Uncharacterized protein</fullName>
    </submittedName>
</protein>
<dbReference type="Proteomes" id="UP000031623">
    <property type="component" value="Chromosome"/>
</dbReference>
<dbReference type="STRING" id="40754.THII_3878"/>
<accession>A0A090AR09</accession>
<dbReference type="HOGENOM" id="CLU_1133186_0_0_6"/>
<dbReference type="AlphaFoldDB" id="A0A090AR09"/>
<evidence type="ECO:0000313" key="2">
    <source>
        <dbReference type="Proteomes" id="UP000031623"/>
    </source>
</evidence>
<reference evidence="1" key="1">
    <citation type="journal article" date="2014" name="ISME J.">
        <title>Ecophysiology of Thioploca ingrica as revealed by the complete genome sequence supplemented with proteomic evidence.</title>
        <authorList>
            <person name="Kojima H."/>
            <person name="Ogura Y."/>
            <person name="Yamamoto N."/>
            <person name="Togashi T."/>
            <person name="Mori H."/>
            <person name="Watanabe T."/>
            <person name="Nemoto F."/>
            <person name="Kurokawa K."/>
            <person name="Hayashi T."/>
            <person name="Fukui M."/>
        </authorList>
    </citation>
    <scope>NUCLEOTIDE SEQUENCE [LARGE SCALE GENOMIC DNA]</scope>
</reference>
<dbReference type="KEGG" id="tig:THII_3878"/>
<dbReference type="EMBL" id="AP014633">
    <property type="protein sequence ID" value="BAP58175.1"/>
    <property type="molecule type" value="Genomic_DNA"/>
</dbReference>
<keyword evidence="2" id="KW-1185">Reference proteome</keyword>
<name>A0A090AR09_9GAMM</name>
<gene>
    <name evidence="1" type="ORF">THII_3878</name>
</gene>
<evidence type="ECO:0000313" key="1">
    <source>
        <dbReference type="EMBL" id="BAP58175.1"/>
    </source>
</evidence>